<evidence type="ECO:0000313" key="16">
    <source>
        <dbReference type="EMBL" id="MBD7967267.1"/>
    </source>
</evidence>
<dbReference type="GO" id="GO:0003919">
    <property type="term" value="F:FMN adenylyltransferase activity"/>
    <property type="evidence" value="ECO:0007669"/>
    <property type="project" value="UniProtKB-EC"/>
</dbReference>
<comment type="pathway">
    <text evidence="2 14">Cofactor biosynthesis; FMN biosynthesis; FMN from riboflavin (ATP route): step 1/1.</text>
</comment>
<dbReference type="SUPFAM" id="SSF82114">
    <property type="entry name" value="Riboflavin kinase-like"/>
    <property type="match status" value="1"/>
</dbReference>
<evidence type="ECO:0000256" key="7">
    <source>
        <dbReference type="ARBA" id="ARBA00022741"/>
    </source>
</evidence>
<comment type="similarity">
    <text evidence="14">Belongs to the ribF family.</text>
</comment>
<name>A0ABR8SUT5_9BACL</name>
<dbReference type="InterPro" id="IPR023468">
    <property type="entry name" value="Riboflavin_kinase"/>
</dbReference>
<keyword evidence="8 14" id="KW-0418">Kinase</keyword>
<dbReference type="PANTHER" id="PTHR22749">
    <property type="entry name" value="RIBOFLAVIN KINASE/FMN ADENYLYLTRANSFERASE"/>
    <property type="match status" value="1"/>
</dbReference>
<dbReference type="PIRSF" id="PIRSF004491">
    <property type="entry name" value="FAD_Synth"/>
    <property type="match status" value="1"/>
</dbReference>
<dbReference type="NCBIfam" id="TIGR00083">
    <property type="entry name" value="ribF"/>
    <property type="match status" value="1"/>
</dbReference>
<dbReference type="InterPro" id="IPR023465">
    <property type="entry name" value="Riboflavin_kinase_dom_sf"/>
</dbReference>
<keyword evidence="5 14" id="KW-0808">Transferase</keyword>
<keyword evidence="10 14" id="KW-0067">ATP-binding</keyword>
<evidence type="ECO:0000313" key="17">
    <source>
        <dbReference type="Proteomes" id="UP000608071"/>
    </source>
</evidence>
<gene>
    <name evidence="16" type="ORF">H9647_04260</name>
</gene>
<keyword evidence="9 14" id="KW-0274">FAD</keyword>
<dbReference type="SMART" id="SM00904">
    <property type="entry name" value="Flavokinase"/>
    <property type="match status" value="1"/>
</dbReference>
<dbReference type="InterPro" id="IPR002606">
    <property type="entry name" value="Riboflavin_kinase_bac"/>
</dbReference>
<accession>A0ABR8SUT5</accession>
<dbReference type="Gene3D" id="2.40.30.30">
    <property type="entry name" value="Riboflavin kinase-like"/>
    <property type="match status" value="1"/>
</dbReference>
<dbReference type="RefSeq" id="WP_191798463.1">
    <property type="nucleotide sequence ID" value="NZ_JACSQL010000001.1"/>
</dbReference>
<evidence type="ECO:0000259" key="15">
    <source>
        <dbReference type="SMART" id="SM00904"/>
    </source>
</evidence>
<evidence type="ECO:0000256" key="3">
    <source>
        <dbReference type="ARBA" id="ARBA00022630"/>
    </source>
</evidence>
<dbReference type="InterPro" id="IPR015864">
    <property type="entry name" value="FAD_synthase"/>
</dbReference>
<evidence type="ECO:0000256" key="4">
    <source>
        <dbReference type="ARBA" id="ARBA00022643"/>
    </source>
</evidence>
<evidence type="ECO:0000256" key="8">
    <source>
        <dbReference type="ARBA" id="ARBA00022777"/>
    </source>
</evidence>
<keyword evidence="6 14" id="KW-0548">Nucleotidyltransferase</keyword>
<evidence type="ECO:0000256" key="6">
    <source>
        <dbReference type="ARBA" id="ARBA00022695"/>
    </source>
</evidence>
<dbReference type="NCBIfam" id="NF004160">
    <property type="entry name" value="PRK05627.1-3"/>
    <property type="match status" value="1"/>
</dbReference>
<dbReference type="NCBIfam" id="NF004162">
    <property type="entry name" value="PRK05627.1-5"/>
    <property type="match status" value="1"/>
</dbReference>
<comment type="catalytic activity">
    <reaction evidence="12 14">
        <text>riboflavin + ATP = FMN + ADP + H(+)</text>
        <dbReference type="Rhea" id="RHEA:14357"/>
        <dbReference type="ChEBI" id="CHEBI:15378"/>
        <dbReference type="ChEBI" id="CHEBI:30616"/>
        <dbReference type="ChEBI" id="CHEBI:57986"/>
        <dbReference type="ChEBI" id="CHEBI:58210"/>
        <dbReference type="ChEBI" id="CHEBI:456216"/>
        <dbReference type="EC" id="2.7.1.26"/>
    </reaction>
</comment>
<comment type="catalytic activity">
    <reaction evidence="13 14">
        <text>FMN + ATP + H(+) = FAD + diphosphate</text>
        <dbReference type="Rhea" id="RHEA:17237"/>
        <dbReference type="ChEBI" id="CHEBI:15378"/>
        <dbReference type="ChEBI" id="CHEBI:30616"/>
        <dbReference type="ChEBI" id="CHEBI:33019"/>
        <dbReference type="ChEBI" id="CHEBI:57692"/>
        <dbReference type="ChEBI" id="CHEBI:58210"/>
        <dbReference type="EC" id="2.7.7.2"/>
    </reaction>
</comment>
<dbReference type="EC" id="2.7.1.26" evidence="14"/>
<dbReference type="CDD" id="cd02064">
    <property type="entry name" value="FAD_synthetase_N"/>
    <property type="match status" value="1"/>
</dbReference>
<evidence type="ECO:0000256" key="1">
    <source>
        <dbReference type="ARBA" id="ARBA00004726"/>
    </source>
</evidence>
<comment type="caution">
    <text evidence="16">The sequence shown here is derived from an EMBL/GenBank/DDBJ whole genome shotgun (WGS) entry which is preliminary data.</text>
</comment>
<feature type="domain" description="Riboflavin kinase" evidence="15">
    <location>
        <begin position="186"/>
        <end position="312"/>
    </location>
</feature>
<dbReference type="Proteomes" id="UP000608071">
    <property type="component" value="Unassembled WGS sequence"/>
</dbReference>
<keyword evidence="7 14" id="KW-0547">Nucleotide-binding</keyword>
<sequence length="315" mass="35573">MKTINLSFPLTEEVRKEIAVPQVLAMGQFDGLHLGHISVIESAIKRSREQGILAAVLTFHPHPKEVMRKGDYQGYLTPLRDKEEILEKMGIDVLYVIEFNESFSNLLPEQFVTEFLIQSKVKVAVVGFDFRFGHKGAGDENRLRELGLPHMDVVTIPPLTLDGKKVSSTSIRSVLHEGDVKEAQRMLGRHYSLRGTVIDGEKRGRTIGFPTANVEPSESYVVPLKGVYAVWVSHRNQKFPGVMNIGVKPTFHKDRIKPSFEVHLLDYSGDLYGQELTVELVEFLRPEQRFPSIDELIAQIQRDSETAKQILANLS</sequence>
<dbReference type="EMBL" id="JACSQL010000001">
    <property type="protein sequence ID" value="MBD7967267.1"/>
    <property type="molecule type" value="Genomic_DNA"/>
</dbReference>
<dbReference type="GO" id="GO:0008531">
    <property type="term" value="F:riboflavin kinase activity"/>
    <property type="evidence" value="ECO:0007669"/>
    <property type="project" value="UniProtKB-EC"/>
</dbReference>
<dbReference type="InterPro" id="IPR014729">
    <property type="entry name" value="Rossmann-like_a/b/a_fold"/>
</dbReference>
<reference evidence="16 17" key="1">
    <citation type="submission" date="2020-08" db="EMBL/GenBank/DDBJ databases">
        <title>A Genomic Blueprint of the Chicken Gut Microbiome.</title>
        <authorList>
            <person name="Gilroy R."/>
            <person name="Ravi A."/>
            <person name="Getino M."/>
            <person name="Pursley I."/>
            <person name="Horton D.L."/>
            <person name="Alikhan N.-F."/>
            <person name="Baker D."/>
            <person name="Gharbi K."/>
            <person name="Hall N."/>
            <person name="Watson M."/>
            <person name="Adriaenssens E.M."/>
            <person name="Foster-Nyarko E."/>
            <person name="Jarju S."/>
            <person name="Secka A."/>
            <person name="Antonio M."/>
            <person name="Oren A."/>
            <person name="Chaudhuri R."/>
            <person name="La Ragione R.M."/>
            <person name="Hildebrand F."/>
            <person name="Pallen M.J."/>
        </authorList>
    </citation>
    <scope>NUCLEOTIDE SEQUENCE [LARGE SCALE GENOMIC DNA]</scope>
    <source>
        <strain evidence="16 17">Sa2BVA9</strain>
    </source>
</reference>
<keyword evidence="17" id="KW-1185">Reference proteome</keyword>
<dbReference type="PANTHER" id="PTHR22749:SF6">
    <property type="entry name" value="RIBOFLAVIN KINASE"/>
    <property type="match status" value="1"/>
</dbReference>
<keyword evidence="3 14" id="KW-0285">Flavoprotein</keyword>
<proteinExistence type="inferred from homology"/>
<dbReference type="Pfam" id="PF01687">
    <property type="entry name" value="Flavokinase"/>
    <property type="match status" value="1"/>
</dbReference>
<protein>
    <recommendedName>
        <fullName evidence="14">Riboflavin biosynthesis protein</fullName>
    </recommendedName>
    <domain>
        <recommendedName>
            <fullName evidence="14">Riboflavin kinase</fullName>
            <ecNumber evidence="14">2.7.1.26</ecNumber>
        </recommendedName>
        <alternativeName>
            <fullName evidence="14">Flavokinase</fullName>
        </alternativeName>
    </domain>
    <domain>
        <recommendedName>
            <fullName evidence="14">FMN adenylyltransferase</fullName>
            <ecNumber evidence="14">2.7.7.2</ecNumber>
        </recommendedName>
        <alternativeName>
            <fullName evidence="14">FAD pyrophosphorylase</fullName>
        </alternativeName>
        <alternativeName>
            <fullName evidence="14">FAD synthase</fullName>
        </alternativeName>
    </domain>
</protein>
<evidence type="ECO:0000256" key="2">
    <source>
        <dbReference type="ARBA" id="ARBA00005201"/>
    </source>
</evidence>
<evidence type="ECO:0000256" key="12">
    <source>
        <dbReference type="ARBA" id="ARBA00047880"/>
    </source>
</evidence>
<evidence type="ECO:0000256" key="10">
    <source>
        <dbReference type="ARBA" id="ARBA00022840"/>
    </source>
</evidence>
<keyword evidence="4 14" id="KW-0288">FMN</keyword>
<evidence type="ECO:0000256" key="5">
    <source>
        <dbReference type="ARBA" id="ARBA00022679"/>
    </source>
</evidence>
<evidence type="ECO:0000256" key="13">
    <source>
        <dbReference type="ARBA" id="ARBA00049494"/>
    </source>
</evidence>
<dbReference type="InterPro" id="IPR015865">
    <property type="entry name" value="Riboflavin_kinase_bac/euk"/>
</dbReference>
<keyword evidence="11" id="KW-0511">Multifunctional enzyme</keyword>
<dbReference type="SUPFAM" id="SSF52374">
    <property type="entry name" value="Nucleotidylyl transferase"/>
    <property type="match status" value="1"/>
</dbReference>
<comment type="pathway">
    <text evidence="1 14">Cofactor biosynthesis; FAD biosynthesis; FAD from FMN: step 1/1.</text>
</comment>
<evidence type="ECO:0000256" key="9">
    <source>
        <dbReference type="ARBA" id="ARBA00022827"/>
    </source>
</evidence>
<evidence type="ECO:0000256" key="14">
    <source>
        <dbReference type="PIRNR" id="PIRNR004491"/>
    </source>
</evidence>
<organism evidence="16 17">
    <name type="scientific">Paenibacillus gallinarum</name>
    <dbReference type="NCBI Taxonomy" id="2762232"/>
    <lineage>
        <taxon>Bacteria</taxon>
        <taxon>Bacillati</taxon>
        <taxon>Bacillota</taxon>
        <taxon>Bacilli</taxon>
        <taxon>Bacillales</taxon>
        <taxon>Paenibacillaceae</taxon>
        <taxon>Paenibacillus</taxon>
    </lineage>
</organism>
<dbReference type="EC" id="2.7.7.2" evidence="14"/>
<dbReference type="Gene3D" id="3.40.50.620">
    <property type="entry name" value="HUPs"/>
    <property type="match status" value="1"/>
</dbReference>
<dbReference type="Pfam" id="PF06574">
    <property type="entry name" value="FAD_syn"/>
    <property type="match status" value="1"/>
</dbReference>
<evidence type="ECO:0000256" key="11">
    <source>
        <dbReference type="ARBA" id="ARBA00023268"/>
    </source>
</evidence>